<feature type="compositionally biased region" description="Polar residues" evidence="2">
    <location>
        <begin position="256"/>
        <end position="272"/>
    </location>
</feature>
<dbReference type="SMART" id="SM01199">
    <property type="entry name" value="FDF"/>
    <property type="match status" value="1"/>
</dbReference>
<feature type="region of interest" description="Disordered" evidence="2">
    <location>
        <begin position="407"/>
        <end position="440"/>
    </location>
</feature>
<feature type="region of interest" description="Disordered" evidence="2">
    <location>
        <begin position="148"/>
        <end position="272"/>
    </location>
</feature>
<dbReference type="PANTHER" id="PTHR13586:SF26">
    <property type="entry name" value="CHROMOSOME UNDETERMINED SCAFFOLD_51, WHOLE GENOME SHOTGUN SEQUENCE"/>
    <property type="match status" value="1"/>
</dbReference>
<comment type="caution">
    <text evidence="4">The sequence shown here is derived from an EMBL/GenBank/DDBJ whole genome shotgun (WGS) entry which is preliminary data.</text>
</comment>
<feature type="region of interest" description="Disordered" evidence="2">
    <location>
        <begin position="83"/>
        <end position="117"/>
    </location>
</feature>
<proteinExistence type="inferred from homology"/>
<evidence type="ECO:0000256" key="2">
    <source>
        <dbReference type="SAM" id="MobiDB-lite"/>
    </source>
</evidence>
<comment type="similarity">
    <text evidence="1">Belongs to the LSM14 family.</text>
</comment>
<dbReference type="Pfam" id="PF12701">
    <property type="entry name" value="LSM14"/>
    <property type="match status" value="1"/>
</dbReference>
<feature type="compositionally biased region" description="Polar residues" evidence="2">
    <location>
        <begin position="206"/>
        <end position="240"/>
    </location>
</feature>
<dbReference type="EMBL" id="CAJNOT010001425">
    <property type="protein sequence ID" value="CAF1197306.1"/>
    <property type="molecule type" value="Genomic_DNA"/>
</dbReference>
<evidence type="ECO:0000313" key="5">
    <source>
        <dbReference type="EMBL" id="CAF3638567.1"/>
    </source>
</evidence>
<evidence type="ECO:0000256" key="1">
    <source>
        <dbReference type="ARBA" id="ARBA00010415"/>
    </source>
</evidence>
<dbReference type="Proteomes" id="UP000663836">
    <property type="component" value="Unassembled WGS sequence"/>
</dbReference>
<dbReference type="SUPFAM" id="SSF50182">
    <property type="entry name" value="Sm-like ribonucleoproteins"/>
    <property type="match status" value="1"/>
</dbReference>
<gene>
    <name evidence="5" type="ORF">JBS370_LOCUS5675</name>
    <name evidence="4" type="ORF">ZHD862_LOCUS22647</name>
</gene>
<feature type="compositionally biased region" description="Low complexity" evidence="2">
    <location>
        <begin position="186"/>
        <end position="196"/>
    </location>
</feature>
<sequence>MSSSFIGSKIAIITKSQCRYVGTIIGIDAQASSILLGNVQCFGTENRGGNFSNNQMAGTIVPIMQFANSDIEDLKIVEDEKMIENQSQQQQRSSYSMPILSSPPIRAPPPLQKQPSIHDDPAIVSAVISTSNKDLSMSNRLIQSLHQLNLSDEQSKTEESRRRSDSGELGTSWSLLSPSKWENNKSSSQQQQQQQSGNKSKFFDTFSLNTNDQLQSNRSQHQWPLNTHSTQTSRRQNSHYNEQEDDNSGLPVRQPFFSNDRTYSQQPQQNRYQNGNIQNQQRYFHNNRRIHMNNQQRRPGEGYNRETFHDNGNIYDDDFDFETNNRKFNKLISEDEFKEQSESSNQLFHSKQNSDLTSDYEPIYDKKKSFFDNIALEDASNVSAPMYNHVRNQDTFGNDRNQRQKYRGNYRRSNHNNYRQQQRNDDFYYRQNNNGYHYRN</sequence>
<feature type="domain" description="DFDF" evidence="3">
    <location>
        <begin position="307"/>
        <end position="343"/>
    </location>
</feature>
<dbReference type="SMART" id="SM01271">
    <property type="entry name" value="LSM14"/>
    <property type="match status" value="1"/>
</dbReference>
<dbReference type="EMBL" id="CAJOBD010000297">
    <property type="protein sequence ID" value="CAF3638567.1"/>
    <property type="molecule type" value="Genomic_DNA"/>
</dbReference>
<protein>
    <recommendedName>
        <fullName evidence="3">DFDF domain-containing protein</fullName>
    </recommendedName>
</protein>
<name>A0A814VXT6_9BILA</name>
<dbReference type="InterPro" id="IPR025762">
    <property type="entry name" value="DFDF"/>
</dbReference>
<dbReference type="Gene3D" id="2.30.30.100">
    <property type="match status" value="1"/>
</dbReference>
<dbReference type="InterPro" id="IPR025609">
    <property type="entry name" value="Lsm14-like_N"/>
</dbReference>
<reference evidence="4" key="1">
    <citation type="submission" date="2021-02" db="EMBL/GenBank/DDBJ databases">
        <authorList>
            <person name="Nowell W R."/>
        </authorList>
    </citation>
    <scope>NUCLEOTIDE SEQUENCE</scope>
</reference>
<dbReference type="Proteomes" id="UP000663864">
    <property type="component" value="Unassembled WGS sequence"/>
</dbReference>
<feature type="compositionally biased region" description="Polar residues" evidence="2">
    <location>
        <begin position="430"/>
        <end position="440"/>
    </location>
</feature>
<evidence type="ECO:0000259" key="3">
    <source>
        <dbReference type="PROSITE" id="PS51512"/>
    </source>
</evidence>
<organism evidence="4 6">
    <name type="scientific">Rotaria sordida</name>
    <dbReference type="NCBI Taxonomy" id="392033"/>
    <lineage>
        <taxon>Eukaryota</taxon>
        <taxon>Metazoa</taxon>
        <taxon>Spiralia</taxon>
        <taxon>Gnathifera</taxon>
        <taxon>Rotifera</taxon>
        <taxon>Eurotatoria</taxon>
        <taxon>Bdelloidea</taxon>
        <taxon>Philodinida</taxon>
        <taxon>Philodinidae</taxon>
        <taxon>Rotaria</taxon>
    </lineage>
</organism>
<feature type="compositionally biased region" description="Low complexity" evidence="2">
    <location>
        <begin position="86"/>
        <end position="96"/>
    </location>
</feature>
<dbReference type="AlphaFoldDB" id="A0A814VXT6"/>
<dbReference type="InterPro" id="IPR019050">
    <property type="entry name" value="FDF_dom"/>
</dbReference>
<accession>A0A814VXT6</accession>
<dbReference type="PANTHER" id="PTHR13586">
    <property type="entry name" value="SCD6 PROTEIN-RELATED"/>
    <property type="match status" value="1"/>
</dbReference>
<dbReference type="PROSITE" id="PS51512">
    <property type="entry name" value="DFDF"/>
    <property type="match status" value="1"/>
</dbReference>
<dbReference type="InterPro" id="IPR010920">
    <property type="entry name" value="LSM_dom_sf"/>
</dbReference>
<evidence type="ECO:0000313" key="6">
    <source>
        <dbReference type="Proteomes" id="UP000663864"/>
    </source>
</evidence>
<feature type="compositionally biased region" description="Basic and acidic residues" evidence="2">
    <location>
        <begin position="153"/>
        <end position="166"/>
    </location>
</feature>
<evidence type="ECO:0000313" key="4">
    <source>
        <dbReference type="EMBL" id="CAF1197306.1"/>
    </source>
</evidence>
<feature type="compositionally biased region" description="Polar residues" evidence="2">
    <location>
        <begin position="169"/>
        <end position="185"/>
    </location>
</feature>